<dbReference type="Proteomes" id="UP000032180">
    <property type="component" value="Chromosome 12"/>
</dbReference>
<reference evidence="2" key="2">
    <citation type="submission" date="2013-12" db="EMBL/GenBank/DDBJ databases">
        <authorList>
            <person name="Yu Y."/>
            <person name="Lee S."/>
            <person name="de Baynast K."/>
            <person name="Wissotski M."/>
            <person name="Liu L."/>
            <person name="Talag J."/>
            <person name="Goicoechea J."/>
            <person name="Angelova A."/>
            <person name="Jetty R."/>
            <person name="Kudrna D."/>
            <person name="Golser W."/>
            <person name="Rivera L."/>
            <person name="Zhang J."/>
            <person name="Wing R."/>
        </authorList>
    </citation>
    <scope>NUCLEOTIDE SEQUENCE</scope>
</reference>
<reference evidence="1" key="3">
    <citation type="submission" date="2015-04" db="UniProtKB">
        <authorList>
            <consortium name="EnsemblPlants"/>
        </authorList>
    </citation>
    <scope>IDENTIFICATION</scope>
</reference>
<organism evidence="1 2">
    <name type="scientific">Leersia perrieri</name>
    <dbReference type="NCBI Taxonomy" id="77586"/>
    <lineage>
        <taxon>Eukaryota</taxon>
        <taxon>Viridiplantae</taxon>
        <taxon>Streptophyta</taxon>
        <taxon>Embryophyta</taxon>
        <taxon>Tracheophyta</taxon>
        <taxon>Spermatophyta</taxon>
        <taxon>Magnoliopsida</taxon>
        <taxon>Liliopsida</taxon>
        <taxon>Poales</taxon>
        <taxon>Poaceae</taxon>
        <taxon>BOP clade</taxon>
        <taxon>Oryzoideae</taxon>
        <taxon>Oryzeae</taxon>
        <taxon>Oryzinae</taxon>
        <taxon>Leersia</taxon>
    </lineage>
</organism>
<evidence type="ECO:0000313" key="2">
    <source>
        <dbReference type="Proteomes" id="UP000032180"/>
    </source>
</evidence>
<name>A0A0D9XYK5_9ORYZ</name>
<keyword evidence="2" id="KW-1185">Reference proteome</keyword>
<dbReference type="EnsemblPlants" id="LPERR12G07760.1">
    <property type="protein sequence ID" value="LPERR12G07760.1"/>
    <property type="gene ID" value="LPERR12G07760"/>
</dbReference>
<protein>
    <submittedName>
        <fullName evidence="1">Uncharacterized protein</fullName>
    </submittedName>
</protein>
<evidence type="ECO:0000313" key="1">
    <source>
        <dbReference type="EnsemblPlants" id="LPERR12G07760.1"/>
    </source>
</evidence>
<sequence>MTRCGRVGVTRRLAQLSRKRVSDYSGTRWPEARKNRMDEQSTTHYHTIFRPVSLCASADVCKQQLPLTARREVADQIVTTAQLKESFSSETHRQVSSFSAFLHRYSIATISKSKNYL</sequence>
<proteinExistence type="predicted"/>
<reference evidence="1 2" key="1">
    <citation type="submission" date="2012-08" db="EMBL/GenBank/DDBJ databases">
        <title>Oryza genome evolution.</title>
        <authorList>
            <person name="Wing R.A."/>
        </authorList>
    </citation>
    <scope>NUCLEOTIDE SEQUENCE</scope>
</reference>
<dbReference type="AlphaFoldDB" id="A0A0D9XYK5"/>
<dbReference type="Gramene" id="LPERR12G07760.1">
    <property type="protein sequence ID" value="LPERR12G07760.1"/>
    <property type="gene ID" value="LPERR12G07760"/>
</dbReference>
<dbReference type="HOGENOM" id="CLU_2088309_0_0_1"/>
<accession>A0A0D9XYK5</accession>